<dbReference type="Gramene" id="PGSC0003DMT400088811">
    <property type="protein sequence ID" value="PGSC0003DMT400088811"/>
    <property type="gene ID" value="PGSC0003DMG400038382"/>
</dbReference>
<accession>M1DGS2</accession>
<name>M1DGS2_SOLTU</name>
<reference evidence="1" key="2">
    <citation type="submission" date="2015-06" db="UniProtKB">
        <authorList>
            <consortium name="EnsemblPlants"/>
        </authorList>
    </citation>
    <scope>IDENTIFICATION</scope>
    <source>
        <strain evidence="1">DM1-3 516 R44</strain>
    </source>
</reference>
<keyword evidence="2" id="KW-1185">Reference proteome</keyword>
<dbReference type="HOGENOM" id="CLU_029307_11_1_1"/>
<protein>
    <submittedName>
        <fullName evidence="1">Polyprotein protein</fullName>
    </submittedName>
</protein>
<evidence type="ECO:0000313" key="2">
    <source>
        <dbReference type="Proteomes" id="UP000011115"/>
    </source>
</evidence>
<organism evidence="1 2">
    <name type="scientific">Solanum tuberosum</name>
    <name type="common">Potato</name>
    <dbReference type="NCBI Taxonomy" id="4113"/>
    <lineage>
        <taxon>Eukaryota</taxon>
        <taxon>Viridiplantae</taxon>
        <taxon>Streptophyta</taxon>
        <taxon>Embryophyta</taxon>
        <taxon>Tracheophyta</taxon>
        <taxon>Spermatophyta</taxon>
        <taxon>Magnoliopsida</taxon>
        <taxon>eudicotyledons</taxon>
        <taxon>Gunneridae</taxon>
        <taxon>Pentapetalae</taxon>
        <taxon>asterids</taxon>
        <taxon>lamiids</taxon>
        <taxon>Solanales</taxon>
        <taxon>Solanaceae</taxon>
        <taxon>Solanoideae</taxon>
        <taxon>Solaneae</taxon>
        <taxon>Solanum</taxon>
    </lineage>
</organism>
<dbReference type="AlphaFoldDB" id="M1DGS2"/>
<dbReference type="InParanoid" id="M1DGS2"/>
<reference evidence="2" key="1">
    <citation type="journal article" date="2011" name="Nature">
        <title>Genome sequence and analysis of the tuber crop potato.</title>
        <authorList>
            <consortium name="The Potato Genome Sequencing Consortium"/>
        </authorList>
    </citation>
    <scope>NUCLEOTIDE SEQUENCE [LARGE SCALE GENOMIC DNA]</scope>
    <source>
        <strain evidence="2">cv. DM1-3 516 R44</strain>
    </source>
</reference>
<dbReference type="EnsemblPlants" id="PGSC0003DMT400088811">
    <property type="protein sequence ID" value="PGSC0003DMT400088811"/>
    <property type="gene ID" value="PGSC0003DMG400038382"/>
</dbReference>
<sequence length="141" mass="15502">MSMIFGTVEIPDMPVEPDIPSATTVDEVRVDEAADSESEAETDKEMLGVAEEVSYEGLKETEEAMIDAVVQTSLVDMPLADPSGAGDTVDATSGIDAQEKIKSAREMSSRHVTERFRDAVLDCPKLRNLRMLKAKAKRRWN</sequence>
<dbReference type="PaxDb" id="4113-PGSC0003DMT400088811"/>
<proteinExistence type="predicted"/>
<dbReference type="Proteomes" id="UP000011115">
    <property type="component" value="Unassembled WGS sequence"/>
</dbReference>
<evidence type="ECO:0000313" key="1">
    <source>
        <dbReference type="EnsemblPlants" id="PGSC0003DMT400088811"/>
    </source>
</evidence>